<dbReference type="PANTHER" id="PTHR30572">
    <property type="entry name" value="MEMBRANE COMPONENT OF TRANSPORTER-RELATED"/>
    <property type="match status" value="1"/>
</dbReference>
<evidence type="ECO:0000256" key="2">
    <source>
        <dbReference type="ARBA" id="ARBA00022475"/>
    </source>
</evidence>
<feature type="domain" description="ABC3 transporter permease C-terminal" evidence="7">
    <location>
        <begin position="675"/>
        <end position="788"/>
    </location>
</feature>
<evidence type="ECO:0000259" key="7">
    <source>
        <dbReference type="Pfam" id="PF02687"/>
    </source>
</evidence>
<comment type="caution">
    <text evidence="9">The sequence shown here is derived from an EMBL/GenBank/DDBJ whole genome shotgun (WGS) entry which is preliminary data.</text>
</comment>
<dbReference type="Pfam" id="PF12704">
    <property type="entry name" value="MacB_PCD"/>
    <property type="match status" value="2"/>
</dbReference>
<evidence type="ECO:0000259" key="8">
    <source>
        <dbReference type="Pfam" id="PF12704"/>
    </source>
</evidence>
<feature type="transmembrane region" description="Helical" evidence="6">
    <location>
        <begin position="724"/>
        <end position="744"/>
    </location>
</feature>
<feature type="domain" description="ABC3 transporter permease C-terminal" evidence="7">
    <location>
        <begin position="291"/>
        <end position="406"/>
    </location>
</feature>
<feature type="transmembrane region" description="Helical" evidence="6">
    <location>
        <begin position="427"/>
        <end position="452"/>
    </location>
</feature>
<keyword evidence="5 6" id="KW-0472">Membrane</keyword>
<gene>
    <name evidence="9" type="ORF">IRJ16_01775</name>
</gene>
<comment type="subcellular location">
    <subcellularLocation>
        <location evidence="1">Cell membrane</location>
        <topology evidence="1">Multi-pass membrane protein</topology>
    </subcellularLocation>
</comment>
<reference evidence="9" key="1">
    <citation type="submission" date="2020-10" db="EMBL/GenBank/DDBJ databases">
        <title>Mucilaginibacter mali sp. nov., isolated from rhizosphere soil of apple orchard.</title>
        <authorList>
            <person name="Lee J.-S."/>
            <person name="Kim H.S."/>
            <person name="Kim J.-S."/>
        </authorList>
    </citation>
    <scope>NUCLEOTIDE SEQUENCE</scope>
    <source>
        <strain evidence="9">KCTC 22746</strain>
    </source>
</reference>
<feature type="transmembrane region" description="Helical" evidence="6">
    <location>
        <begin position="672"/>
        <end position="697"/>
    </location>
</feature>
<feature type="transmembrane region" description="Helical" evidence="6">
    <location>
        <begin position="332"/>
        <end position="359"/>
    </location>
</feature>
<dbReference type="GO" id="GO:0022857">
    <property type="term" value="F:transmembrane transporter activity"/>
    <property type="evidence" value="ECO:0007669"/>
    <property type="project" value="TreeGrafter"/>
</dbReference>
<dbReference type="PANTHER" id="PTHR30572:SF18">
    <property type="entry name" value="ABC-TYPE MACROLIDE FAMILY EXPORT SYSTEM PERMEASE COMPONENT 2"/>
    <property type="match status" value="1"/>
</dbReference>
<keyword evidence="4 6" id="KW-1133">Transmembrane helix</keyword>
<proteinExistence type="predicted"/>
<evidence type="ECO:0000256" key="6">
    <source>
        <dbReference type="SAM" id="Phobius"/>
    </source>
</evidence>
<keyword evidence="10" id="KW-1185">Reference proteome</keyword>
<keyword evidence="3 6" id="KW-0812">Transmembrane</keyword>
<feature type="transmembrane region" description="Helical" evidence="6">
    <location>
        <begin position="21"/>
        <end position="40"/>
    </location>
</feature>
<dbReference type="InterPro" id="IPR025857">
    <property type="entry name" value="MacB_PCD"/>
</dbReference>
<dbReference type="InterPro" id="IPR050250">
    <property type="entry name" value="Macrolide_Exporter_MacB"/>
</dbReference>
<feature type="transmembrane region" description="Helical" evidence="6">
    <location>
        <begin position="756"/>
        <end position="774"/>
    </location>
</feature>
<feature type="domain" description="MacB-like periplasmic core" evidence="8">
    <location>
        <begin position="20"/>
        <end position="247"/>
    </location>
</feature>
<dbReference type="RefSeq" id="WP_194109794.1">
    <property type="nucleotide sequence ID" value="NZ_JADFFL010000001.1"/>
</dbReference>
<dbReference type="GO" id="GO:0005886">
    <property type="term" value="C:plasma membrane"/>
    <property type="evidence" value="ECO:0007669"/>
    <property type="project" value="UniProtKB-SubCell"/>
</dbReference>
<keyword evidence="2" id="KW-1003">Cell membrane</keyword>
<evidence type="ECO:0000256" key="3">
    <source>
        <dbReference type="ARBA" id="ARBA00022692"/>
    </source>
</evidence>
<protein>
    <submittedName>
        <fullName evidence="9">ABC transporter permease</fullName>
    </submittedName>
</protein>
<feature type="transmembrane region" description="Helical" evidence="6">
    <location>
        <begin position="379"/>
        <end position="403"/>
    </location>
</feature>
<dbReference type="InterPro" id="IPR003838">
    <property type="entry name" value="ABC3_permease_C"/>
</dbReference>
<evidence type="ECO:0000256" key="1">
    <source>
        <dbReference type="ARBA" id="ARBA00004651"/>
    </source>
</evidence>
<sequence>MFKNYLKIAWRNIVNRKFYTFLNVSGLALAICCCIFIYLYNTYNLSVDRYHTYSDRTFRMVNQLHLDKDEFSPGTSYATYQFIKSKVPQVDIAAFCIRDQSFIVNIPGAKQKRFKEENSVSFTDGDWFRIFRFNWIKGSPVQLNKPGNVVLSEKQAHKYFGNDDPIGKVIIINKQPLSVSGIIGDAPYNTNVRSEIYVSFLSLFKVDPGYNMGKEIMTNWGNLGSRFTGFVVLRHATDQAAVELQLDKEKKRVFGQDEKYFSYPLLPLKDNHFDTRYVGVVQKSLLMNLTVIGLLIITIAVINYINMVVAQQSARAVEIGTRKVLGGSSMQIFMQFIVEASLTSVIAVILACLLVIGLLPVANAWLFNDTPLHVISWSDLAICVAALLVVLIIGTGAYPAFLLSKVSVAQALKNNVLNLPAGIGRKILLVFQNVVTQGLIVCTLIIVMQVYFLKNTDMGFDRNQVVTIPTGNTTASQQYQLTQSLKQMPGIRSVSFCLNTPSSDSHRGGTVRFNNHEWETWPARYAIGDAGYQQTFGLQLIAGRNIRSGKHEYLINKIMADMLTRTHKETVIGKKLLAGGFSNGDDEGVIVGVVKDFSINSLVAKIDPSVVSEDSVQYQTMAVKLTGTNTQATIDQLQKTYQQVLPDQVFSYQFVDERIAKLYKKESVQQKLIWVAAGIAIVISSLGLLGLISLIAIQRTKEIGIRKILGATVGQICLMLSNDLVKLILLSFAIATPLSFYLMHKWLRGFAYHINIQWWMFGIAGLAALIIAMLSMGFRAVKAATANPVKSLRSE</sequence>
<organism evidence="9 10">
    <name type="scientific">Mucilaginibacter myungsuensis</name>
    <dbReference type="NCBI Taxonomy" id="649104"/>
    <lineage>
        <taxon>Bacteria</taxon>
        <taxon>Pseudomonadati</taxon>
        <taxon>Bacteroidota</taxon>
        <taxon>Sphingobacteriia</taxon>
        <taxon>Sphingobacteriales</taxon>
        <taxon>Sphingobacteriaceae</taxon>
        <taxon>Mucilaginibacter</taxon>
    </lineage>
</organism>
<feature type="transmembrane region" description="Helical" evidence="6">
    <location>
        <begin position="285"/>
        <end position="305"/>
    </location>
</feature>
<evidence type="ECO:0000256" key="4">
    <source>
        <dbReference type="ARBA" id="ARBA00022989"/>
    </source>
</evidence>
<evidence type="ECO:0000256" key="5">
    <source>
        <dbReference type="ARBA" id="ARBA00023136"/>
    </source>
</evidence>
<evidence type="ECO:0000313" key="9">
    <source>
        <dbReference type="EMBL" id="MBE9660599.1"/>
    </source>
</evidence>
<dbReference type="EMBL" id="JADFFL010000001">
    <property type="protein sequence ID" value="MBE9660599.1"/>
    <property type="molecule type" value="Genomic_DNA"/>
</dbReference>
<evidence type="ECO:0000313" key="10">
    <source>
        <dbReference type="Proteomes" id="UP000622475"/>
    </source>
</evidence>
<dbReference type="Pfam" id="PF02687">
    <property type="entry name" value="FtsX"/>
    <property type="match status" value="2"/>
</dbReference>
<name>A0A929KXA2_9SPHI</name>
<accession>A0A929KXA2</accession>
<dbReference type="AlphaFoldDB" id="A0A929KXA2"/>
<dbReference type="Proteomes" id="UP000622475">
    <property type="component" value="Unassembled WGS sequence"/>
</dbReference>
<feature type="domain" description="MacB-like periplasmic core" evidence="8">
    <location>
        <begin position="441"/>
        <end position="639"/>
    </location>
</feature>